<sequence>MEEKLIPVFFGERGTMTRSSGMTVHNLNGTKPEPCQSVVAAEEVAYGHDNNFVYASVHPAGKTPTPYVDCELLSCKRR</sequence>
<dbReference type="EMBL" id="CM002292">
    <property type="protein sequence ID" value="ESW21380.1"/>
    <property type="molecule type" value="Genomic_DNA"/>
</dbReference>
<protein>
    <submittedName>
        <fullName evidence="1">Uncharacterized protein</fullName>
    </submittedName>
</protein>
<reference evidence="2" key="1">
    <citation type="journal article" date="2014" name="Nat. Genet.">
        <title>A reference genome for common bean and genome-wide analysis of dual domestications.</title>
        <authorList>
            <person name="Schmutz J."/>
            <person name="McClean P.E."/>
            <person name="Mamidi S."/>
            <person name="Wu G.A."/>
            <person name="Cannon S.B."/>
            <person name="Grimwood J."/>
            <person name="Jenkins J."/>
            <person name="Shu S."/>
            <person name="Song Q."/>
            <person name="Chavarro C."/>
            <person name="Torres-Torres M."/>
            <person name="Geffroy V."/>
            <person name="Moghaddam S.M."/>
            <person name="Gao D."/>
            <person name="Abernathy B."/>
            <person name="Barry K."/>
            <person name="Blair M."/>
            <person name="Brick M.A."/>
            <person name="Chovatia M."/>
            <person name="Gepts P."/>
            <person name="Goodstein D.M."/>
            <person name="Gonzales M."/>
            <person name="Hellsten U."/>
            <person name="Hyten D.L."/>
            <person name="Jia G."/>
            <person name="Kelly J.D."/>
            <person name="Kudrna D."/>
            <person name="Lee R."/>
            <person name="Richard M.M."/>
            <person name="Miklas P.N."/>
            <person name="Osorno J.M."/>
            <person name="Rodrigues J."/>
            <person name="Thareau V."/>
            <person name="Urrea C.A."/>
            <person name="Wang M."/>
            <person name="Yu Y."/>
            <person name="Zhang M."/>
            <person name="Wing R.A."/>
            <person name="Cregan P.B."/>
            <person name="Rokhsar D.S."/>
            <person name="Jackson S.A."/>
        </authorList>
    </citation>
    <scope>NUCLEOTIDE SEQUENCE [LARGE SCALE GENOMIC DNA]</scope>
    <source>
        <strain evidence="2">cv. G19833</strain>
    </source>
</reference>
<gene>
    <name evidence="1" type="ORF">PHAVU_005G065900g</name>
</gene>
<evidence type="ECO:0000313" key="1">
    <source>
        <dbReference type="EMBL" id="ESW21380.1"/>
    </source>
</evidence>
<dbReference type="AlphaFoldDB" id="V7BWG0"/>
<dbReference type="Proteomes" id="UP000000226">
    <property type="component" value="Chromosome 5"/>
</dbReference>
<accession>V7BWG0</accession>
<dbReference type="Gramene" id="ESW21380">
    <property type="protein sequence ID" value="ESW21380"/>
    <property type="gene ID" value="PHAVU_005G065900g"/>
</dbReference>
<name>V7BWG0_PHAVU</name>
<organism evidence="1 2">
    <name type="scientific">Phaseolus vulgaris</name>
    <name type="common">Kidney bean</name>
    <name type="synonym">French bean</name>
    <dbReference type="NCBI Taxonomy" id="3885"/>
    <lineage>
        <taxon>Eukaryota</taxon>
        <taxon>Viridiplantae</taxon>
        <taxon>Streptophyta</taxon>
        <taxon>Embryophyta</taxon>
        <taxon>Tracheophyta</taxon>
        <taxon>Spermatophyta</taxon>
        <taxon>Magnoliopsida</taxon>
        <taxon>eudicotyledons</taxon>
        <taxon>Gunneridae</taxon>
        <taxon>Pentapetalae</taxon>
        <taxon>rosids</taxon>
        <taxon>fabids</taxon>
        <taxon>Fabales</taxon>
        <taxon>Fabaceae</taxon>
        <taxon>Papilionoideae</taxon>
        <taxon>50 kb inversion clade</taxon>
        <taxon>NPAAA clade</taxon>
        <taxon>indigoferoid/millettioid clade</taxon>
        <taxon>Phaseoleae</taxon>
        <taxon>Phaseolus</taxon>
    </lineage>
</organism>
<proteinExistence type="predicted"/>
<keyword evidence="2" id="KW-1185">Reference proteome</keyword>
<evidence type="ECO:0000313" key="2">
    <source>
        <dbReference type="Proteomes" id="UP000000226"/>
    </source>
</evidence>